<protein>
    <submittedName>
        <fullName evidence="1">Uncharacterized protein</fullName>
    </submittedName>
</protein>
<keyword evidence="2" id="KW-1185">Reference proteome</keyword>
<comment type="caution">
    <text evidence="1">The sequence shown here is derived from an EMBL/GenBank/DDBJ whole genome shotgun (WGS) entry which is preliminary data.</text>
</comment>
<sequence>MTGEPAPPYRPRAPFDLAGYDAERYRVQAPHDAPKWDDLADADQAAAIDAARDGFTTAVEDGVATRCAALRDGDTRPAE</sequence>
<dbReference type="EMBL" id="JADPUN010000377">
    <property type="protein sequence ID" value="MBF9134738.1"/>
    <property type="molecule type" value="Genomic_DNA"/>
</dbReference>
<gene>
    <name evidence="1" type="ORF">I0C86_38280</name>
</gene>
<proteinExistence type="predicted"/>
<accession>A0ABS0H994</accession>
<name>A0ABS0H994_9ACTN</name>
<evidence type="ECO:0000313" key="1">
    <source>
        <dbReference type="EMBL" id="MBF9134738.1"/>
    </source>
</evidence>
<evidence type="ECO:0000313" key="2">
    <source>
        <dbReference type="Proteomes" id="UP000638560"/>
    </source>
</evidence>
<organism evidence="1 2">
    <name type="scientific">Plantactinospora alkalitolerans</name>
    <dbReference type="NCBI Taxonomy" id="2789879"/>
    <lineage>
        <taxon>Bacteria</taxon>
        <taxon>Bacillati</taxon>
        <taxon>Actinomycetota</taxon>
        <taxon>Actinomycetes</taxon>
        <taxon>Micromonosporales</taxon>
        <taxon>Micromonosporaceae</taxon>
        <taxon>Plantactinospora</taxon>
    </lineage>
</organism>
<dbReference type="Proteomes" id="UP000638560">
    <property type="component" value="Unassembled WGS sequence"/>
</dbReference>
<reference evidence="1 2" key="1">
    <citation type="submission" date="2020-11" db="EMBL/GenBank/DDBJ databases">
        <title>A novel isolate from a Black sea contaminated sediment with potential to produce alkanes: Plantactinospora alkalitolerans sp. nov.</title>
        <authorList>
            <person name="Carro L."/>
            <person name="Veyisoglu A."/>
            <person name="Guven K."/>
            <person name="Schumann P."/>
            <person name="Klenk H.-P."/>
            <person name="Sahin N."/>
        </authorList>
    </citation>
    <scope>NUCLEOTIDE SEQUENCE [LARGE SCALE GENOMIC DNA]</scope>
    <source>
        <strain evidence="1 2">S1510</strain>
    </source>
</reference>
<dbReference type="RefSeq" id="WP_196206208.1">
    <property type="nucleotide sequence ID" value="NZ_JADPUN010000377.1"/>
</dbReference>